<keyword evidence="6" id="KW-0472">Membrane</keyword>
<dbReference type="AlphaFoldDB" id="Q6ARL5"/>
<organism evidence="10 11">
    <name type="scientific">Desulfotalea psychrophila (strain LSv54 / DSM 12343)</name>
    <dbReference type="NCBI Taxonomy" id="177439"/>
    <lineage>
        <taxon>Bacteria</taxon>
        <taxon>Pseudomonadati</taxon>
        <taxon>Thermodesulfobacteriota</taxon>
        <taxon>Desulfobulbia</taxon>
        <taxon>Desulfobulbales</taxon>
        <taxon>Desulfocapsaceae</taxon>
        <taxon>Desulfotalea</taxon>
    </lineage>
</organism>
<dbReference type="InterPro" id="IPR023707">
    <property type="entry name" value="OM_assembly_BamA"/>
</dbReference>
<comment type="subcellular location">
    <subcellularLocation>
        <location evidence="1">Membrane</location>
    </subcellularLocation>
</comment>
<dbReference type="eggNOG" id="COG4775">
    <property type="taxonomic scope" value="Bacteria"/>
</dbReference>
<dbReference type="HOGENOM" id="CLU_007664_1_1_7"/>
<dbReference type="InterPro" id="IPR010827">
    <property type="entry name" value="BamA/TamA_POTRA"/>
</dbReference>
<dbReference type="Proteomes" id="UP000000602">
    <property type="component" value="Chromosome"/>
</dbReference>
<dbReference type="PIRSF" id="PIRSF006076">
    <property type="entry name" value="OM_assembly_OMP85"/>
    <property type="match status" value="1"/>
</dbReference>
<dbReference type="InterPro" id="IPR034746">
    <property type="entry name" value="POTRA"/>
</dbReference>
<dbReference type="InterPro" id="IPR000184">
    <property type="entry name" value="Bac_surfAg_D15"/>
</dbReference>
<dbReference type="NCBIfam" id="TIGR03303">
    <property type="entry name" value="OM_YaeT"/>
    <property type="match status" value="1"/>
</dbReference>
<evidence type="ECO:0000256" key="8">
    <source>
        <dbReference type="NCBIfam" id="TIGR03303"/>
    </source>
</evidence>
<evidence type="ECO:0000256" key="2">
    <source>
        <dbReference type="ARBA" id="ARBA00022452"/>
    </source>
</evidence>
<keyword evidence="4" id="KW-0732">Signal</keyword>
<evidence type="ECO:0000313" key="11">
    <source>
        <dbReference type="Proteomes" id="UP000000602"/>
    </source>
</evidence>
<keyword evidence="11" id="KW-1185">Reference proteome</keyword>
<dbReference type="Pfam" id="PF07244">
    <property type="entry name" value="POTRA"/>
    <property type="match status" value="5"/>
</dbReference>
<accession>Q6ARL5</accession>
<keyword evidence="7" id="KW-0998">Cell outer membrane</keyword>
<name>Q6ARL5_DESPS</name>
<feature type="domain" description="POTRA" evidence="9">
    <location>
        <begin position="262"/>
        <end position="340"/>
    </location>
</feature>
<dbReference type="Gene3D" id="2.40.160.50">
    <property type="entry name" value="membrane protein fhac: a member of the omp85/tpsb transporter family"/>
    <property type="match status" value="1"/>
</dbReference>
<keyword evidence="2" id="KW-1134">Transmembrane beta strand</keyword>
<dbReference type="PANTHER" id="PTHR12815">
    <property type="entry name" value="SORTING AND ASSEMBLY MACHINERY SAMM50 PROTEIN FAMILY MEMBER"/>
    <property type="match status" value="1"/>
</dbReference>
<dbReference type="STRING" id="177439.DP0281"/>
<evidence type="ECO:0000256" key="3">
    <source>
        <dbReference type="ARBA" id="ARBA00022692"/>
    </source>
</evidence>
<reference evidence="11" key="1">
    <citation type="journal article" date="2004" name="Environ. Microbiol.">
        <title>The genome of Desulfotalea psychrophila, a sulfate-reducing bacterium from permanently cold Arctic sediments.</title>
        <authorList>
            <person name="Rabus R."/>
            <person name="Ruepp A."/>
            <person name="Frickey T."/>
            <person name="Rattei T."/>
            <person name="Fartmann B."/>
            <person name="Stark M."/>
            <person name="Bauer M."/>
            <person name="Zibat A."/>
            <person name="Lombardot T."/>
            <person name="Becker I."/>
            <person name="Amann J."/>
            <person name="Gellner K."/>
            <person name="Teeling H."/>
            <person name="Leuschner W.D."/>
            <person name="Gloeckner F.-O."/>
            <person name="Lupas A.N."/>
            <person name="Amann R."/>
            <person name="Klenk H.-P."/>
        </authorList>
    </citation>
    <scope>NUCLEOTIDE SEQUENCE [LARGE SCALE GENOMIC DNA]</scope>
    <source>
        <strain evidence="11">DSM 12343 / LSv54</strain>
    </source>
</reference>
<dbReference type="InterPro" id="IPR039910">
    <property type="entry name" value="D15-like"/>
</dbReference>
<dbReference type="PANTHER" id="PTHR12815:SF47">
    <property type="entry name" value="TRANSLOCATION AND ASSEMBLY MODULE SUBUNIT TAMA"/>
    <property type="match status" value="1"/>
</dbReference>
<keyword evidence="5" id="KW-0677">Repeat</keyword>
<evidence type="ECO:0000256" key="6">
    <source>
        <dbReference type="ARBA" id="ARBA00023136"/>
    </source>
</evidence>
<proteinExistence type="inferred from homology"/>
<gene>
    <name evidence="10" type="ordered locus">DP0281</name>
</gene>
<dbReference type="HAMAP" id="MF_01430">
    <property type="entry name" value="OM_assembly_BamA"/>
    <property type="match status" value="1"/>
</dbReference>
<dbReference type="KEGG" id="dps:DP0281"/>
<feature type="domain" description="POTRA" evidence="9">
    <location>
        <begin position="173"/>
        <end position="259"/>
    </location>
</feature>
<keyword evidence="3" id="KW-0812">Transmembrane</keyword>
<protein>
    <recommendedName>
        <fullName evidence="8">Outer membrane protein assembly factor BamA</fullName>
    </recommendedName>
</protein>
<evidence type="ECO:0000256" key="7">
    <source>
        <dbReference type="ARBA" id="ARBA00023237"/>
    </source>
</evidence>
<evidence type="ECO:0000256" key="4">
    <source>
        <dbReference type="ARBA" id="ARBA00022729"/>
    </source>
</evidence>
<evidence type="ECO:0000313" key="10">
    <source>
        <dbReference type="EMBL" id="CAG35010.1"/>
    </source>
</evidence>
<evidence type="ECO:0000256" key="1">
    <source>
        <dbReference type="ARBA" id="ARBA00004370"/>
    </source>
</evidence>
<dbReference type="Pfam" id="PF01103">
    <property type="entry name" value="Omp85"/>
    <property type="match status" value="1"/>
</dbReference>
<feature type="domain" description="POTRA" evidence="9">
    <location>
        <begin position="343"/>
        <end position="416"/>
    </location>
</feature>
<dbReference type="GO" id="GO:0071709">
    <property type="term" value="P:membrane assembly"/>
    <property type="evidence" value="ECO:0007669"/>
    <property type="project" value="InterPro"/>
</dbReference>
<dbReference type="Gene3D" id="3.10.20.310">
    <property type="entry name" value="membrane protein fhac"/>
    <property type="match status" value="5"/>
</dbReference>
<dbReference type="PROSITE" id="PS51779">
    <property type="entry name" value="POTRA"/>
    <property type="match status" value="4"/>
</dbReference>
<feature type="domain" description="POTRA" evidence="9">
    <location>
        <begin position="20"/>
        <end position="91"/>
    </location>
</feature>
<sequence>MTTAFEELVGEVLSYTDREHRIAAISPQGNARVDSGAILRKINSKAGDIYDPATLRQDLKAIYAMGYFNDVQVDVKETAKGKTVTFNVVEKPLVSSVLFVGLKELKQEDVQAVANIKEHRIINPAQISAAKEAIISLYESKGFYNCTVKSEISYPAESGGAVVTFNIVEGHKVYVEEISFEGNKNFDAGELEDILETKEKSWLTWLTAAGLLDMEKIKQDGNRLLAYYNNHGFLDAKVGEPQVRQEGDLVYLHFVIAEGPRYRIGLIDFSGDLMIDKKTLAKLVSVRNEPYLNRGLMRDDIMNITDAYSELGYAFASVKPRTRKSAVGNRIDITFDIAKNDLVYIDRITINGNVRTRDNVIRRELRIVEGGLFDSAALRKSNKALQRLGYFKEVNITPEPTSDPSRMNIVVNIKEKPTGSFSIGVGYSTTDGIIVSGKISENNFLGRGDTLSLSGDIGGISSNFNLGYTNPHLNDSELSWGADLFNTEREFDDYDKKRTGAGLRVGYPIWQEWRLFSNYSITDTKLTDIKDNASWIIKNSADINLSSAVKFTLVSDDRDKQFMPTEGSRTSISLKYAGGPLMGDAQFYKVEASTSWYFPAFLGTTYHLKGAAGYAGETETDKLPVYERFYLGGMNSMRGFEYAKMSPVDKLSGDRVGGNMMWYTNVEWIFPISDAQGVNGMTFFDIGQVSGEDLNGSTLNGSSAIETEYNDVKMDVGLGLMWNSPMGPLTITWGYNLDPLDDEDPSVFNFSMGGNF</sequence>
<evidence type="ECO:0000256" key="5">
    <source>
        <dbReference type="ARBA" id="ARBA00022737"/>
    </source>
</evidence>
<dbReference type="EMBL" id="CR522870">
    <property type="protein sequence ID" value="CAG35010.1"/>
    <property type="molecule type" value="Genomic_DNA"/>
</dbReference>
<evidence type="ECO:0000259" key="9">
    <source>
        <dbReference type="PROSITE" id="PS51779"/>
    </source>
</evidence>
<dbReference type="GO" id="GO:0009279">
    <property type="term" value="C:cell outer membrane"/>
    <property type="evidence" value="ECO:0007669"/>
    <property type="project" value="UniProtKB-UniRule"/>
</dbReference>